<dbReference type="AlphaFoldDB" id="A0A1G9VFN6"/>
<evidence type="ECO:0000313" key="2">
    <source>
        <dbReference type="EMBL" id="SDM71004.1"/>
    </source>
</evidence>
<dbReference type="SUPFAM" id="SSF54593">
    <property type="entry name" value="Glyoxalase/Bleomycin resistance protein/Dihydroxybiphenyl dioxygenase"/>
    <property type="match status" value="1"/>
</dbReference>
<dbReference type="eggNOG" id="COG0346">
    <property type="taxonomic scope" value="Bacteria"/>
</dbReference>
<evidence type="ECO:0000259" key="1">
    <source>
        <dbReference type="Pfam" id="PF13468"/>
    </source>
</evidence>
<dbReference type="Proteomes" id="UP000183376">
    <property type="component" value="Chromosome I"/>
</dbReference>
<proteinExistence type="predicted"/>
<accession>A0A1G9VFN6</accession>
<protein>
    <submittedName>
        <fullName evidence="2">Glyoxalase-like domain-containing protein</fullName>
    </submittedName>
</protein>
<feature type="domain" description="Glyoxalase-like" evidence="1">
    <location>
        <begin position="2"/>
        <end position="174"/>
    </location>
</feature>
<dbReference type="InterPro" id="IPR029068">
    <property type="entry name" value="Glyas_Bleomycin-R_OHBP_Dase"/>
</dbReference>
<reference evidence="2 3" key="1">
    <citation type="submission" date="2016-10" db="EMBL/GenBank/DDBJ databases">
        <authorList>
            <person name="de Groot N.N."/>
        </authorList>
    </citation>
    <scope>NUCLEOTIDE SEQUENCE [LARGE SCALE GENOMIC DNA]</scope>
    <source>
        <strain evidence="2 3">DSM 44149</strain>
    </source>
</reference>
<dbReference type="Pfam" id="PF13468">
    <property type="entry name" value="Glyoxalase_3"/>
    <property type="match status" value="1"/>
</dbReference>
<organism evidence="2 3">
    <name type="scientific">Allokutzneria albata</name>
    <name type="common">Kibdelosporangium albatum</name>
    <dbReference type="NCBI Taxonomy" id="211114"/>
    <lineage>
        <taxon>Bacteria</taxon>
        <taxon>Bacillati</taxon>
        <taxon>Actinomycetota</taxon>
        <taxon>Actinomycetes</taxon>
        <taxon>Pseudonocardiales</taxon>
        <taxon>Pseudonocardiaceae</taxon>
        <taxon>Allokutzneria</taxon>
    </lineage>
</organism>
<dbReference type="OrthoDB" id="3227561at2"/>
<name>A0A1G9VFN6_ALLAB</name>
<gene>
    <name evidence="2" type="ORF">SAMN04489726_3012</name>
</gene>
<dbReference type="RefSeq" id="WP_043811426.1">
    <property type="nucleotide sequence ID" value="NZ_JOEF01000007.1"/>
</dbReference>
<dbReference type="Gene3D" id="3.10.180.10">
    <property type="entry name" value="2,3-Dihydroxybiphenyl 1,2-Dioxygenase, domain 1"/>
    <property type="match status" value="1"/>
</dbReference>
<evidence type="ECO:0000313" key="3">
    <source>
        <dbReference type="Proteomes" id="UP000183376"/>
    </source>
</evidence>
<sequence>MLDHLVYAVPDLDDGVAELARLTGLRASPGGRHQGFGTHNALLGLDNRTFLEVIAPDPAQPAPRRPRLFGIDGIEQPRLVGWVFRTTDLPGLIARTRGVGLEPGDAMEMVRNRPDGTRLAWRLTSALSGDLTPTFIDWGTTEHPSTGLPGGLRLQSLTVRHPQPVRFGAALRSLGIAYPVEQGRQPQLIAHFHGPGGGLILD</sequence>
<dbReference type="STRING" id="211114.SAMN04489726_3012"/>
<dbReference type="EMBL" id="LT629701">
    <property type="protein sequence ID" value="SDM71004.1"/>
    <property type="molecule type" value="Genomic_DNA"/>
</dbReference>
<dbReference type="InterPro" id="IPR025870">
    <property type="entry name" value="Glyoxalase-like_dom"/>
</dbReference>
<keyword evidence="3" id="KW-1185">Reference proteome</keyword>
<dbReference type="PANTHER" id="PTHR40265:SF1">
    <property type="entry name" value="GLYOXALASE-LIKE DOMAIN-CONTAINING PROTEIN"/>
    <property type="match status" value="1"/>
</dbReference>
<dbReference type="PANTHER" id="PTHR40265">
    <property type="entry name" value="BLL2707 PROTEIN"/>
    <property type="match status" value="1"/>
</dbReference>